<evidence type="ECO:0000313" key="3">
    <source>
        <dbReference type="Proteomes" id="UP000018227"/>
    </source>
</evidence>
<keyword evidence="3" id="KW-1185">Reference proteome</keyword>
<evidence type="ECO:0000259" key="1">
    <source>
        <dbReference type="Pfam" id="PF13524"/>
    </source>
</evidence>
<protein>
    <recommendedName>
        <fullName evidence="1">Spore protein YkvP/CgeB glycosyl transferase-like domain-containing protein</fullName>
    </recommendedName>
</protein>
<gene>
    <name evidence="2" type="ORF">GCWU0000282_001786</name>
</gene>
<dbReference type="InterPro" id="IPR055259">
    <property type="entry name" value="YkvP/CgeB_Glyco_trans-like"/>
</dbReference>
<sequence length="398" mass="46433">MNLLFYRYGSICEPDFIEGFKELGNTVDELTYEIEDKNIPAAKRVELVSAALNKKSYDFVFSINYYPFLSEVCNIYKIRYICQTVDSPVIELFSCTVKNEWNRIFLFDLSQYKEFHPLNPECIFHLPLATNPKRWASVINSATPRQKQRFTSDISFVGSLYTEKCPYDRLNPSPYLSGYLMGLMKAQQKIYGYHFIEEVISDEAIKEFIKNMPDFYTPPESYTLEDKKTVVRLYMDYKITSMERTDLLTALGSKFKVDFYTGSLTDGIPVNNKGRVKTLTEMPLVFHNSKINLNFTAKSIREGLPLRIFDVLGCDGFLITNYQTELPDIFNIGEDLEAYTSEEDLLYKAEYYLTHENDRLEIANNGYKKLVKYHNYPERIMQMLEMAFLGKKKEVNND</sequence>
<organism evidence="2 3">
    <name type="scientific">Catonella morbi ATCC 51271</name>
    <dbReference type="NCBI Taxonomy" id="592026"/>
    <lineage>
        <taxon>Bacteria</taxon>
        <taxon>Bacillati</taxon>
        <taxon>Bacillota</taxon>
        <taxon>Clostridia</taxon>
        <taxon>Lachnospirales</taxon>
        <taxon>Lachnospiraceae</taxon>
        <taxon>Catonella</taxon>
    </lineage>
</organism>
<evidence type="ECO:0000313" key="2">
    <source>
        <dbReference type="EMBL" id="ESL02915.1"/>
    </source>
</evidence>
<comment type="caution">
    <text evidence="2">The sequence shown here is derived from an EMBL/GenBank/DDBJ whole genome shotgun (WGS) entry which is preliminary data.</text>
</comment>
<dbReference type="STRING" id="592026.GCWU0000282_001786"/>
<dbReference type="HOGENOM" id="CLU_033615_2_0_9"/>
<dbReference type="OrthoDB" id="7019976at2"/>
<feature type="domain" description="Spore protein YkvP/CgeB glycosyl transferase-like" evidence="1">
    <location>
        <begin position="267"/>
        <end position="385"/>
    </location>
</feature>
<accession>V2Z7K0</accession>
<dbReference type="Proteomes" id="UP000018227">
    <property type="component" value="Unassembled WGS sequence"/>
</dbReference>
<dbReference type="RefSeq" id="WP_023354657.1">
    <property type="nucleotide sequence ID" value="NZ_KI535368.1"/>
</dbReference>
<dbReference type="EMBL" id="ACIL03000013">
    <property type="protein sequence ID" value="ESL02915.1"/>
    <property type="molecule type" value="Genomic_DNA"/>
</dbReference>
<name>V2Z7K0_9FIRM</name>
<reference evidence="2 3" key="1">
    <citation type="submission" date="2013-06" db="EMBL/GenBank/DDBJ databases">
        <authorList>
            <person name="Weinstock G."/>
            <person name="Sodergren E."/>
            <person name="Clifton S."/>
            <person name="Fulton L."/>
            <person name="Fulton B."/>
            <person name="Courtney L."/>
            <person name="Fronick C."/>
            <person name="Harrison M."/>
            <person name="Strong C."/>
            <person name="Farmer C."/>
            <person name="Delahaunty K."/>
            <person name="Markovic C."/>
            <person name="Hall O."/>
            <person name="Minx P."/>
            <person name="Tomlinson C."/>
            <person name="Mitreva M."/>
            <person name="Nelson J."/>
            <person name="Hou S."/>
            <person name="Wollam A."/>
            <person name="Pepin K.H."/>
            <person name="Johnson M."/>
            <person name="Bhonagiri V."/>
            <person name="Nash W.E."/>
            <person name="Warren W."/>
            <person name="Chinwalla A."/>
            <person name="Mardis E.R."/>
            <person name="Wilson R.K."/>
        </authorList>
    </citation>
    <scope>NUCLEOTIDE SEQUENCE [LARGE SCALE GENOMIC DNA]</scope>
    <source>
        <strain evidence="2 3">ATCC 51271</strain>
    </source>
</reference>
<dbReference type="Pfam" id="PF13524">
    <property type="entry name" value="Glyco_trans_1_2"/>
    <property type="match status" value="1"/>
</dbReference>
<dbReference type="eggNOG" id="COG4641">
    <property type="taxonomic scope" value="Bacteria"/>
</dbReference>
<dbReference type="AlphaFoldDB" id="V2Z7K0"/>
<proteinExistence type="predicted"/>